<keyword evidence="2" id="KW-1185">Reference proteome</keyword>
<dbReference type="EMBL" id="DYDO01000013">
    <property type="protein sequence ID" value="DBA13882.1"/>
    <property type="molecule type" value="Genomic_DNA"/>
</dbReference>
<evidence type="ECO:0000313" key="2">
    <source>
        <dbReference type="Proteomes" id="UP001181693"/>
    </source>
</evidence>
<organism evidence="1 2">
    <name type="scientific">Pyxicephalus adspersus</name>
    <name type="common">African bullfrog</name>
    <dbReference type="NCBI Taxonomy" id="30357"/>
    <lineage>
        <taxon>Eukaryota</taxon>
        <taxon>Metazoa</taxon>
        <taxon>Chordata</taxon>
        <taxon>Craniata</taxon>
        <taxon>Vertebrata</taxon>
        <taxon>Euteleostomi</taxon>
        <taxon>Amphibia</taxon>
        <taxon>Batrachia</taxon>
        <taxon>Anura</taxon>
        <taxon>Neobatrachia</taxon>
        <taxon>Ranoidea</taxon>
        <taxon>Pyxicephalidae</taxon>
        <taxon>Pyxicephalinae</taxon>
        <taxon>Pyxicephalus</taxon>
    </lineage>
</organism>
<name>A0AAV2ZQ39_PYXAD</name>
<reference evidence="1" key="1">
    <citation type="thesis" date="2020" institute="ProQuest LLC" country="789 East Eisenhower Parkway, Ann Arbor, MI, USA">
        <title>Comparative Genomics and Chromosome Evolution.</title>
        <authorList>
            <person name="Mudd A.B."/>
        </authorList>
    </citation>
    <scope>NUCLEOTIDE SEQUENCE</scope>
    <source>
        <strain evidence="1">1538</strain>
        <tissue evidence="1">Blood</tissue>
    </source>
</reference>
<proteinExistence type="predicted"/>
<protein>
    <recommendedName>
        <fullName evidence="3">Secreted protein</fullName>
    </recommendedName>
</protein>
<evidence type="ECO:0000313" key="1">
    <source>
        <dbReference type="EMBL" id="DBA13882.1"/>
    </source>
</evidence>
<comment type="caution">
    <text evidence="1">The sequence shown here is derived from an EMBL/GenBank/DDBJ whole genome shotgun (WGS) entry which is preliminary data.</text>
</comment>
<sequence length="81" mass="9305">MPCGPDICLMCLSFLANKRECKHISFVILPHMAVAYTSTTAGPLFTHSNFNLSPSSWRQARVSFLEWENKAHQYPPYWQSN</sequence>
<dbReference type="Proteomes" id="UP001181693">
    <property type="component" value="Unassembled WGS sequence"/>
</dbReference>
<gene>
    <name evidence="1" type="ORF">GDO54_004908</name>
</gene>
<dbReference type="AlphaFoldDB" id="A0AAV2ZQ39"/>
<evidence type="ECO:0008006" key="3">
    <source>
        <dbReference type="Google" id="ProtNLM"/>
    </source>
</evidence>
<accession>A0AAV2ZQ39</accession>